<comment type="caution">
    <text evidence="4">The sequence shown here is derived from an EMBL/GenBank/DDBJ whole genome shotgun (WGS) entry which is preliminary data.</text>
</comment>
<protein>
    <recommendedName>
        <fullName evidence="3">N-acetyltransferase domain-containing protein</fullName>
    </recommendedName>
</protein>
<proteinExistence type="predicted"/>
<accession>A0ABN3NEZ1</accession>
<evidence type="ECO:0000313" key="5">
    <source>
        <dbReference type="Proteomes" id="UP001499978"/>
    </source>
</evidence>
<dbReference type="InterPro" id="IPR000182">
    <property type="entry name" value="GNAT_dom"/>
</dbReference>
<dbReference type="Gene3D" id="3.40.630.30">
    <property type="match status" value="1"/>
</dbReference>
<keyword evidence="5" id="KW-1185">Reference proteome</keyword>
<reference evidence="4 5" key="1">
    <citation type="journal article" date="2019" name="Int. J. Syst. Evol. Microbiol.">
        <title>The Global Catalogue of Microorganisms (GCM) 10K type strain sequencing project: providing services to taxonomists for standard genome sequencing and annotation.</title>
        <authorList>
            <consortium name="The Broad Institute Genomics Platform"/>
            <consortium name="The Broad Institute Genome Sequencing Center for Infectious Disease"/>
            <person name="Wu L."/>
            <person name="Ma J."/>
        </authorList>
    </citation>
    <scope>NUCLEOTIDE SEQUENCE [LARGE SCALE GENOMIC DNA]</scope>
    <source>
        <strain evidence="4 5">JCM 3367</strain>
    </source>
</reference>
<name>A0ABN3NEZ1_9ACTN</name>
<dbReference type="PROSITE" id="PS51186">
    <property type="entry name" value="GNAT"/>
    <property type="match status" value="1"/>
</dbReference>
<evidence type="ECO:0000259" key="3">
    <source>
        <dbReference type="PROSITE" id="PS51186"/>
    </source>
</evidence>
<gene>
    <name evidence="4" type="ORF">GCM10010201_17450</name>
</gene>
<feature type="domain" description="N-acetyltransferase" evidence="3">
    <location>
        <begin position="1"/>
        <end position="159"/>
    </location>
</feature>
<dbReference type="Pfam" id="PF00583">
    <property type="entry name" value="Acetyltransf_1"/>
    <property type="match status" value="1"/>
</dbReference>
<dbReference type="SUPFAM" id="SSF55729">
    <property type="entry name" value="Acyl-CoA N-acyltransferases (Nat)"/>
    <property type="match status" value="1"/>
</dbReference>
<dbReference type="PANTHER" id="PTHR43877">
    <property type="entry name" value="AMINOALKYLPHOSPHONATE N-ACETYLTRANSFERASE-RELATED-RELATED"/>
    <property type="match status" value="1"/>
</dbReference>
<dbReference type="InterPro" id="IPR050832">
    <property type="entry name" value="Bact_Acetyltransf"/>
</dbReference>
<keyword evidence="1" id="KW-0808">Transferase</keyword>
<sequence length="167" mass="17813">MRRVREQDAVAVWSLRLQMLADTPLAFLETLADAAAAPRQLYVDRCVRNASGPDSAAFVAENDGQLVAQVVGLATSDPGETVVAAVYIAPDCRGAGLLGQLVEPVAAWSRGAGRGRLRLEVVDGNDRALRAYQKLGFVVTETGLPHPVIPGLTETRLRRAAGDRRAV</sequence>
<evidence type="ECO:0000256" key="2">
    <source>
        <dbReference type="ARBA" id="ARBA00023315"/>
    </source>
</evidence>
<dbReference type="Proteomes" id="UP001499978">
    <property type="component" value="Unassembled WGS sequence"/>
</dbReference>
<evidence type="ECO:0000256" key="1">
    <source>
        <dbReference type="ARBA" id="ARBA00022679"/>
    </source>
</evidence>
<dbReference type="InterPro" id="IPR016181">
    <property type="entry name" value="Acyl_CoA_acyltransferase"/>
</dbReference>
<dbReference type="CDD" id="cd04301">
    <property type="entry name" value="NAT_SF"/>
    <property type="match status" value="1"/>
</dbReference>
<organism evidence="4 5">
    <name type="scientific">Pilimelia columellifera subsp. columellifera</name>
    <dbReference type="NCBI Taxonomy" id="706583"/>
    <lineage>
        <taxon>Bacteria</taxon>
        <taxon>Bacillati</taxon>
        <taxon>Actinomycetota</taxon>
        <taxon>Actinomycetes</taxon>
        <taxon>Micromonosporales</taxon>
        <taxon>Micromonosporaceae</taxon>
        <taxon>Pilimelia</taxon>
    </lineage>
</organism>
<evidence type="ECO:0000313" key="4">
    <source>
        <dbReference type="EMBL" id="GAA2520437.1"/>
    </source>
</evidence>
<keyword evidence="2" id="KW-0012">Acyltransferase</keyword>
<dbReference type="PANTHER" id="PTHR43877:SF2">
    <property type="entry name" value="AMINOALKYLPHOSPHONATE N-ACETYLTRANSFERASE-RELATED"/>
    <property type="match status" value="1"/>
</dbReference>
<dbReference type="EMBL" id="BAAARY010000006">
    <property type="protein sequence ID" value="GAA2520437.1"/>
    <property type="molecule type" value="Genomic_DNA"/>
</dbReference>